<dbReference type="EMBL" id="LR743596">
    <property type="protein sequence ID" value="CAA2626307.1"/>
    <property type="molecule type" value="Genomic_DNA"/>
</dbReference>
<dbReference type="GO" id="GO:0005634">
    <property type="term" value="C:nucleus"/>
    <property type="evidence" value="ECO:0007669"/>
    <property type="project" value="TreeGrafter"/>
</dbReference>
<dbReference type="PANTHER" id="PTHR31307">
    <property type="entry name" value="TRIHELIX TRANSCRIPTION FACTOR ASIL2"/>
    <property type="match status" value="1"/>
</dbReference>
<dbReference type="Proteomes" id="UP001189122">
    <property type="component" value="Unassembled WGS sequence"/>
</dbReference>
<evidence type="ECO:0000259" key="1">
    <source>
        <dbReference type="Pfam" id="PF13837"/>
    </source>
</evidence>
<dbReference type="InterPro" id="IPR044823">
    <property type="entry name" value="ASIL1/2-like"/>
</dbReference>
<keyword evidence="3" id="KW-1185">Reference proteome</keyword>
<dbReference type="EMBL" id="CACRZD030000009">
    <property type="protein sequence ID" value="CAA6665622.1"/>
    <property type="molecule type" value="Genomic_DNA"/>
</dbReference>
<dbReference type="PANTHER" id="PTHR31307:SF4">
    <property type="entry name" value="TRIHELIX TRANSCRIPTION FACTOR ASIL2"/>
    <property type="match status" value="1"/>
</dbReference>
<dbReference type="AlphaFoldDB" id="A0A7I8J864"/>
<feature type="domain" description="Myb/SANT-like DNA-binding" evidence="1">
    <location>
        <begin position="11"/>
        <end position="79"/>
    </location>
</feature>
<evidence type="ECO:0000313" key="2">
    <source>
        <dbReference type="EMBL" id="CAA2626307.1"/>
    </source>
</evidence>
<evidence type="ECO:0000313" key="3">
    <source>
        <dbReference type="Proteomes" id="UP001189122"/>
    </source>
</evidence>
<name>A0A7I8J864_SPIIN</name>
<reference evidence="2 3" key="1">
    <citation type="submission" date="2019-12" db="EMBL/GenBank/DDBJ databases">
        <authorList>
            <person name="Scholz U."/>
            <person name="Mascher M."/>
            <person name="Fiebig A."/>
        </authorList>
    </citation>
    <scope>NUCLEOTIDE SEQUENCE</scope>
</reference>
<accession>A0A7I8J864</accession>
<sequence length="242" mass="27528">MGGAVRRGQPGNLRRKHWQEVADVINSRRTDVPRPARSDIQCKNRIDTLKKKYKMERIRIRSGDGKAASLWPFYDRLDFLIGASSPSLRRVPPSRPTASPEKTLCPNGRSQSLAIFNDKGKATQPGGSSRGLVVLKAEVLGPVLHFGEIYERVEAAKQQQMLELEKQRMESTRSLETKMMQIFVDYQIQFEKLKRHKRAAFGEFEASSSLLSCSKKESFLCSVLMHTLKDCLLIAFLGYLRR</sequence>
<dbReference type="GO" id="GO:0000976">
    <property type="term" value="F:transcription cis-regulatory region binding"/>
    <property type="evidence" value="ECO:0007669"/>
    <property type="project" value="TreeGrafter"/>
</dbReference>
<gene>
    <name evidence="2" type="ORF">SI7747_09012011</name>
</gene>
<dbReference type="InterPro" id="IPR044822">
    <property type="entry name" value="Myb_DNA-bind_4"/>
</dbReference>
<organism evidence="2">
    <name type="scientific">Spirodela intermedia</name>
    <name type="common">Intermediate duckweed</name>
    <dbReference type="NCBI Taxonomy" id="51605"/>
    <lineage>
        <taxon>Eukaryota</taxon>
        <taxon>Viridiplantae</taxon>
        <taxon>Streptophyta</taxon>
        <taxon>Embryophyta</taxon>
        <taxon>Tracheophyta</taxon>
        <taxon>Spermatophyta</taxon>
        <taxon>Magnoliopsida</taxon>
        <taxon>Liliopsida</taxon>
        <taxon>Araceae</taxon>
        <taxon>Lemnoideae</taxon>
        <taxon>Spirodela</taxon>
    </lineage>
</organism>
<protein>
    <recommendedName>
        <fullName evidence="1">Myb/SANT-like DNA-binding domain-containing protein</fullName>
    </recommendedName>
</protein>
<dbReference type="Pfam" id="PF13837">
    <property type="entry name" value="Myb_DNA-bind_4"/>
    <property type="match status" value="1"/>
</dbReference>
<proteinExistence type="predicted"/>